<dbReference type="OrthoDB" id="9988524at2759"/>
<evidence type="ECO:0000313" key="3">
    <source>
        <dbReference type="EMBL" id="CAF4500478.1"/>
    </source>
</evidence>
<reference evidence="2" key="1">
    <citation type="submission" date="2021-02" db="EMBL/GenBank/DDBJ databases">
        <authorList>
            <person name="Nowell W R."/>
        </authorList>
    </citation>
    <scope>NUCLEOTIDE SEQUENCE</scope>
</reference>
<dbReference type="PANTHER" id="PTHR43358">
    <property type="entry name" value="ALPHA/BETA-HYDROLASE"/>
    <property type="match status" value="1"/>
</dbReference>
<evidence type="ECO:0000259" key="1">
    <source>
        <dbReference type="Pfam" id="PF12146"/>
    </source>
</evidence>
<dbReference type="Pfam" id="PF12146">
    <property type="entry name" value="Hydrolase_4"/>
    <property type="match status" value="1"/>
</dbReference>
<protein>
    <recommendedName>
        <fullName evidence="1">Serine aminopeptidase S33 domain-containing protein</fullName>
    </recommendedName>
</protein>
<evidence type="ECO:0000313" key="4">
    <source>
        <dbReference type="Proteomes" id="UP000663829"/>
    </source>
</evidence>
<evidence type="ECO:0000313" key="2">
    <source>
        <dbReference type="EMBL" id="CAF1614895.1"/>
    </source>
</evidence>
<feature type="domain" description="Serine aminopeptidase S33" evidence="1">
    <location>
        <begin position="57"/>
        <end position="195"/>
    </location>
</feature>
<dbReference type="InterPro" id="IPR022742">
    <property type="entry name" value="Hydrolase_4"/>
</dbReference>
<dbReference type="Gene3D" id="3.40.50.1820">
    <property type="entry name" value="alpha/beta hydrolase"/>
    <property type="match status" value="1"/>
</dbReference>
<gene>
    <name evidence="2" type="ORF">GPM918_LOCUS43342</name>
    <name evidence="3" type="ORF">SRO942_LOCUS44813</name>
</gene>
<dbReference type="Proteomes" id="UP000681722">
    <property type="component" value="Unassembled WGS sequence"/>
</dbReference>
<dbReference type="PANTHER" id="PTHR43358:SF4">
    <property type="entry name" value="ALPHA_BETA HYDROLASE FOLD-1 DOMAIN-CONTAINING PROTEIN"/>
    <property type="match status" value="1"/>
</dbReference>
<proteinExistence type="predicted"/>
<dbReference type="InterPro" id="IPR052920">
    <property type="entry name" value="DNA-binding_regulatory"/>
</dbReference>
<dbReference type="Proteomes" id="UP000663829">
    <property type="component" value="Unassembled WGS sequence"/>
</dbReference>
<dbReference type="EMBL" id="CAJOBC010105929">
    <property type="protein sequence ID" value="CAF4500478.1"/>
    <property type="molecule type" value="Genomic_DNA"/>
</dbReference>
<dbReference type="AlphaFoldDB" id="A0A816BU96"/>
<dbReference type="EMBL" id="CAJNOQ010039009">
    <property type="protein sequence ID" value="CAF1614895.1"/>
    <property type="molecule type" value="Genomic_DNA"/>
</dbReference>
<comment type="caution">
    <text evidence="2">The sequence shown here is derived from an EMBL/GenBank/DDBJ whole genome shotgun (WGS) entry which is preliminary data.</text>
</comment>
<accession>A0A816BU96</accession>
<sequence>MYSFLRNFSGISSIKTKDYHEKRAHYYMMFKGKSAKFCLTTEDNIHIAGLLIERSASDSVLVICHGYKQSKEHLLALAELFPEYTIVLFDLRAHGDSGGNKISFGHHEYKDVCAILDFLKQDSRFNNKKLYGLGISMGAASMAHAASKLDVFDGLILDSCFSVIDFKVVTKFIKIPYFLFNVGKFLFKIIYDIDINSIKPGLYLSSLGICLLTILQKTQSFMIFSI</sequence>
<name>A0A816BU96_9BILA</name>
<dbReference type="InterPro" id="IPR029058">
    <property type="entry name" value="AB_hydrolase_fold"/>
</dbReference>
<organism evidence="2 4">
    <name type="scientific">Didymodactylos carnosus</name>
    <dbReference type="NCBI Taxonomy" id="1234261"/>
    <lineage>
        <taxon>Eukaryota</taxon>
        <taxon>Metazoa</taxon>
        <taxon>Spiralia</taxon>
        <taxon>Gnathifera</taxon>
        <taxon>Rotifera</taxon>
        <taxon>Eurotatoria</taxon>
        <taxon>Bdelloidea</taxon>
        <taxon>Philodinida</taxon>
        <taxon>Philodinidae</taxon>
        <taxon>Didymodactylos</taxon>
    </lineage>
</organism>
<dbReference type="SUPFAM" id="SSF53474">
    <property type="entry name" value="alpha/beta-Hydrolases"/>
    <property type="match status" value="1"/>
</dbReference>
<keyword evidence="4" id="KW-1185">Reference proteome</keyword>